<dbReference type="EMBL" id="VAJB01000010">
    <property type="protein sequence ID" value="TRB74768.1"/>
    <property type="molecule type" value="Genomic_DNA"/>
</dbReference>
<evidence type="ECO:0000313" key="2">
    <source>
        <dbReference type="EMBL" id="TRB37389.1"/>
    </source>
</evidence>
<dbReference type="KEGG" id="mhay:VK67_10925"/>
<dbReference type="OrthoDB" id="5688878at2"/>
<reference evidence="1 4" key="1">
    <citation type="submission" date="2018-06" db="EMBL/GenBank/DDBJ databases">
        <authorList>
            <consortium name="Pathogen Informatics"/>
            <person name="Doyle S."/>
        </authorList>
    </citation>
    <scope>NUCLEOTIDE SEQUENCE [LARGE SCALE GENOMIC DNA]</scope>
    <source>
        <strain evidence="1 4">NCTC9380</strain>
    </source>
</reference>
<sequence>MRTPKPKHSFNRTNQAACRFLKQTQKAIIRLNSLGFTVLNIDFTRIKPRIEVEIGNNKHIAQGLIYEGKAYRYSFGKSEDLGRWEGYYTMLEGIRVWWRQAAIH</sequence>
<protein>
    <submittedName>
        <fullName evidence="3">Uncharacterized protein</fullName>
    </submittedName>
</protein>
<dbReference type="Proteomes" id="UP000254031">
    <property type="component" value="Unassembled WGS sequence"/>
</dbReference>
<evidence type="ECO:0000313" key="1">
    <source>
        <dbReference type="EMBL" id="STY67230.1"/>
    </source>
</evidence>
<gene>
    <name evidence="3" type="ORF">FEA53_06595</name>
    <name evidence="2" type="ORF">FEB89_07740</name>
    <name evidence="1" type="ORF">NCTC9380_02581</name>
</gene>
<keyword evidence="6" id="KW-1185">Reference proteome</keyword>
<evidence type="ECO:0000313" key="3">
    <source>
        <dbReference type="EMBL" id="TRB74768.1"/>
    </source>
</evidence>
<dbReference type="AlphaFoldDB" id="A0A249A3P0"/>
<evidence type="ECO:0000313" key="6">
    <source>
        <dbReference type="Proteomes" id="UP000318394"/>
    </source>
</evidence>
<organism evidence="3 5">
    <name type="scientific">Mannheimia haemolytica</name>
    <name type="common">Pasteurella haemolytica</name>
    <dbReference type="NCBI Taxonomy" id="75985"/>
    <lineage>
        <taxon>Bacteria</taxon>
        <taxon>Pseudomonadati</taxon>
        <taxon>Pseudomonadota</taxon>
        <taxon>Gammaproteobacteria</taxon>
        <taxon>Pasteurellales</taxon>
        <taxon>Pasteurellaceae</taxon>
        <taxon>Mannheimia</taxon>
    </lineage>
</organism>
<accession>A0A249A3P0</accession>
<dbReference type="Proteomes" id="UP000315164">
    <property type="component" value="Unassembled WGS sequence"/>
</dbReference>
<dbReference type="EMBL" id="VAJI01000013">
    <property type="protein sequence ID" value="TRB37389.1"/>
    <property type="molecule type" value="Genomic_DNA"/>
</dbReference>
<evidence type="ECO:0000313" key="5">
    <source>
        <dbReference type="Proteomes" id="UP000315164"/>
    </source>
</evidence>
<dbReference type="Proteomes" id="UP000318394">
    <property type="component" value="Unassembled WGS sequence"/>
</dbReference>
<reference evidence="5 6" key="2">
    <citation type="journal article" date="2019" name="Vet. Microbiol.">
        <title>Genetic characterization of susceptible and multi-drug resistant Mannheimia haemolytica isolated from high-risk stocker calves prior to and after antimicrobial metaphylaxis.</title>
        <authorList>
            <person name="Snyder E.R."/>
            <person name="Alvarez-Narvaez S."/>
            <person name="Credille B.C."/>
        </authorList>
    </citation>
    <scope>NUCLEOTIDE SEQUENCE [LARGE SCALE GENOMIC DNA]</scope>
    <source>
        <strain evidence="3 5">UGA-R5-128-1</strain>
        <strain evidence="2 6">UGA-R7-163-1</strain>
    </source>
</reference>
<dbReference type="EMBL" id="UGPL01000006">
    <property type="protein sequence ID" value="STY67230.1"/>
    <property type="molecule type" value="Genomic_DNA"/>
</dbReference>
<evidence type="ECO:0000313" key="4">
    <source>
        <dbReference type="Proteomes" id="UP000254031"/>
    </source>
</evidence>
<name>A0A249A3P0_MANHA</name>
<dbReference type="RefSeq" id="WP_006249678.1">
    <property type="nucleotide sequence ID" value="NZ_CP011098.1"/>
</dbReference>
<proteinExistence type="predicted"/>
<dbReference type="GeneID" id="67369888"/>
<dbReference type="KEGG" id="mhaq:WC39_10920"/>